<dbReference type="AlphaFoldDB" id="A0A852RPE1"/>
<protein>
    <submittedName>
        <fullName evidence="2">Uncharacterized protein</fullName>
    </submittedName>
</protein>
<comment type="caution">
    <text evidence="2">The sequence shown here is derived from an EMBL/GenBank/DDBJ whole genome shotgun (WGS) entry which is preliminary data.</text>
</comment>
<keyword evidence="3" id="KW-1185">Reference proteome</keyword>
<gene>
    <name evidence="2" type="ORF">BJ958_002672</name>
</gene>
<keyword evidence="1" id="KW-1133">Transmembrane helix</keyword>
<evidence type="ECO:0000313" key="2">
    <source>
        <dbReference type="EMBL" id="NYD31126.1"/>
    </source>
</evidence>
<sequence>MPDKSLVLILLGVALITSTLSLHGLLRGFGQGAGVALVLIGVATMSARLRKRKDDGMWLPSRDEDQR</sequence>
<dbReference type="RefSeq" id="WP_179727284.1">
    <property type="nucleotide sequence ID" value="NZ_BAABEF010000001.1"/>
</dbReference>
<evidence type="ECO:0000313" key="3">
    <source>
        <dbReference type="Proteomes" id="UP000582231"/>
    </source>
</evidence>
<name>A0A852RPE1_9ACTN</name>
<dbReference type="Proteomes" id="UP000582231">
    <property type="component" value="Unassembled WGS sequence"/>
</dbReference>
<accession>A0A852RPE1</accession>
<evidence type="ECO:0000256" key="1">
    <source>
        <dbReference type="SAM" id="Phobius"/>
    </source>
</evidence>
<proteinExistence type="predicted"/>
<organism evidence="2 3">
    <name type="scientific">Nocardioides kongjuensis</name>
    <dbReference type="NCBI Taxonomy" id="349522"/>
    <lineage>
        <taxon>Bacteria</taxon>
        <taxon>Bacillati</taxon>
        <taxon>Actinomycetota</taxon>
        <taxon>Actinomycetes</taxon>
        <taxon>Propionibacteriales</taxon>
        <taxon>Nocardioidaceae</taxon>
        <taxon>Nocardioides</taxon>
    </lineage>
</organism>
<reference evidence="2 3" key="1">
    <citation type="submission" date="2020-07" db="EMBL/GenBank/DDBJ databases">
        <title>Sequencing the genomes of 1000 actinobacteria strains.</title>
        <authorList>
            <person name="Klenk H.-P."/>
        </authorList>
    </citation>
    <scope>NUCLEOTIDE SEQUENCE [LARGE SCALE GENOMIC DNA]</scope>
    <source>
        <strain evidence="2 3">DSM 19082</strain>
    </source>
</reference>
<keyword evidence="1" id="KW-0472">Membrane</keyword>
<feature type="transmembrane region" description="Helical" evidence="1">
    <location>
        <begin position="31"/>
        <end position="49"/>
    </location>
</feature>
<dbReference type="EMBL" id="JACCBF010000001">
    <property type="protein sequence ID" value="NYD31126.1"/>
    <property type="molecule type" value="Genomic_DNA"/>
</dbReference>
<keyword evidence="1" id="KW-0812">Transmembrane</keyword>